<name>Q0K9K0_CUPNH</name>
<dbReference type="AlphaFoldDB" id="Q0K9K0"/>
<protein>
    <submittedName>
        <fullName evidence="1">Uncharacterized protein</fullName>
    </submittedName>
</protein>
<reference evidence="1 2" key="1">
    <citation type="journal article" date="2006" name="Nat. Biotechnol.">
        <title>Genome sequence of the bioplastic-producing 'Knallgas' bacterium Ralstonia eutropha H16.</title>
        <authorList>
            <person name="Pohlmann A."/>
            <person name="Fricke W.F."/>
            <person name="Reinecke F."/>
            <person name="Kusian B."/>
            <person name="Liesegang H."/>
            <person name="Cramm R."/>
            <person name="Eitinger T."/>
            <person name="Ewering C."/>
            <person name="Potter M."/>
            <person name="Schwartz E."/>
            <person name="Strittmatter A."/>
            <person name="Voss I."/>
            <person name="Gottschalk G."/>
            <person name="Steinbuechel A."/>
            <person name="Friedrich B."/>
            <person name="Bowien B."/>
        </authorList>
    </citation>
    <scope>NUCLEOTIDE SEQUENCE [LARGE SCALE GENOMIC DNA]</scope>
    <source>
        <strain evidence="2">ATCC 17699 / DSM 428 / KCTC 22496 / NCIMB 10442 / H16 / Stanier 337</strain>
    </source>
</reference>
<dbReference type="KEGG" id="reh:H16_A2224"/>
<proteinExistence type="predicted"/>
<evidence type="ECO:0000313" key="1">
    <source>
        <dbReference type="EMBL" id="CAJ93321.1"/>
    </source>
</evidence>
<sequence length="59" mass="6837">MYFCELSYRYGRDFDAHDEMRRALEERARSGQAMIACADGVHPSVWEQLAKNANREVNA</sequence>
<dbReference type="Proteomes" id="UP000008210">
    <property type="component" value="Chromosome 1"/>
</dbReference>
<accession>Q0K9K0</accession>
<evidence type="ECO:0000313" key="2">
    <source>
        <dbReference type="Proteomes" id="UP000008210"/>
    </source>
</evidence>
<dbReference type="STRING" id="381666.H16_A2224"/>
<dbReference type="EMBL" id="AM260479">
    <property type="protein sequence ID" value="CAJ93321.1"/>
    <property type="molecule type" value="Genomic_DNA"/>
</dbReference>
<gene>
    <name evidence="1" type="ordered locus">H16_A2224</name>
</gene>
<organism evidence="1 2">
    <name type="scientific">Cupriavidus necator (strain ATCC 17699 / DSM 428 / KCTC 22496 / NCIMB 10442 / H16 / Stanier 337)</name>
    <name type="common">Ralstonia eutropha</name>
    <dbReference type="NCBI Taxonomy" id="381666"/>
    <lineage>
        <taxon>Bacteria</taxon>
        <taxon>Pseudomonadati</taxon>
        <taxon>Pseudomonadota</taxon>
        <taxon>Betaproteobacteria</taxon>
        <taxon>Burkholderiales</taxon>
        <taxon>Burkholderiaceae</taxon>
        <taxon>Cupriavidus</taxon>
    </lineage>
</organism>
<dbReference type="HOGENOM" id="CLU_2952666_0_0_4"/>
<keyword evidence="2" id="KW-1185">Reference proteome</keyword>